<evidence type="ECO:0000256" key="5">
    <source>
        <dbReference type="SAM" id="MobiDB-lite"/>
    </source>
</evidence>
<keyword evidence="4" id="KW-0325">Glycoprotein</keyword>
<gene>
    <name evidence="7" type="ORF">GDO86_008704</name>
</gene>
<accession>A0A8T2J1H0</accession>
<comment type="subcellular location">
    <subcellularLocation>
        <location evidence="1">Secreted</location>
    </subcellularLocation>
</comment>
<comment type="caution">
    <text evidence="7">The sequence shown here is derived from an EMBL/GenBank/DDBJ whole genome shotgun (WGS) entry which is preliminary data.</text>
</comment>
<evidence type="ECO:0000256" key="1">
    <source>
        <dbReference type="ARBA" id="ARBA00004613"/>
    </source>
</evidence>
<evidence type="ECO:0000256" key="4">
    <source>
        <dbReference type="ARBA" id="ARBA00023180"/>
    </source>
</evidence>
<sequence length="261" mass="29320">MNLNYIVECGVSQGLVCLNKQQINRTCLDYEIRILCCTCNNTNDISVADYSKAQSYLSDVRFEDHKESYIIKQQSDSHTSDQIHYPAQPLVTPDNKIDSKIDEPIKELGSSKMQKHNHVTDSAFPLLDANSPIFVIDPVIYTTTPGDGPTEKKDYYPVPSAPLIVTFPPDNDYEYESFPLLEANTPEFVIDPVIKTTTPRGGDGPTEKKDYYPVPSAPLIVTFPPDNTDYEYKMSTSKMKTDKTQKNPQPTNSTDVGKEFS</sequence>
<organism evidence="7 8">
    <name type="scientific">Hymenochirus boettgeri</name>
    <name type="common">Congo dwarf clawed frog</name>
    <dbReference type="NCBI Taxonomy" id="247094"/>
    <lineage>
        <taxon>Eukaryota</taxon>
        <taxon>Metazoa</taxon>
        <taxon>Chordata</taxon>
        <taxon>Craniata</taxon>
        <taxon>Vertebrata</taxon>
        <taxon>Euteleostomi</taxon>
        <taxon>Amphibia</taxon>
        <taxon>Batrachia</taxon>
        <taxon>Anura</taxon>
        <taxon>Pipoidea</taxon>
        <taxon>Pipidae</taxon>
        <taxon>Pipinae</taxon>
        <taxon>Hymenochirus</taxon>
    </lineage>
</organism>
<evidence type="ECO:0000313" key="8">
    <source>
        <dbReference type="Proteomes" id="UP000812440"/>
    </source>
</evidence>
<keyword evidence="3" id="KW-0732">Signal</keyword>
<keyword evidence="8" id="KW-1185">Reference proteome</keyword>
<name>A0A8T2J1H0_9PIPI</name>
<evidence type="ECO:0000256" key="2">
    <source>
        <dbReference type="ARBA" id="ARBA00022525"/>
    </source>
</evidence>
<keyword evidence="2" id="KW-0964">Secreted</keyword>
<dbReference type="OrthoDB" id="10056274at2759"/>
<feature type="domain" description="WxxW" evidence="6">
    <location>
        <begin position="6"/>
        <end position="36"/>
    </location>
</feature>
<dbReference type="EMBL" id="JAACNH010000007">
    <property type="protein sequence ID" value="KAG8438112.1"/>
    <property type="molecule type" value="Genomic_DNA"/>
</dbReference>
<evidence type="ECO:0000259" key="6">
    <source>
        <dbReference type="Pfam" id="PF13330"/>
    </source>
</evidence>
<evidence type="ECO:0000313" key="7">
    <source>
        <dbReference type="EMBL" id="KAG8438112.1"/>
    </source>
</evidence>
<feature type="region of interest" description="Disordered" evidence="5">
    <location>
        <begin position="231"/>
        <end position="261"/>
    </location>
</feature>
<dbReference type="AlphaFoldDB" id="A0A8T2J1H0"/>
<evidence type="ECO:0000256" key="3">
    <source>
        <dbReference type="ARBA" id="ARBA00022729"/>
    </source>
</evidence>
<proteinExistence type="predicted"/>
<protein>
    <recommendedName>
        <fullName evidence="6">WxxW domain-containing protein</fullName>
    </recommendedName>
</protein>
<dbReference type="Proteomes" id="UP000812440">
    <property type="component" value="Chromosome 4"/>
</dbReference>
<dbReference type="InterPro" id="IPR025155">
    <property type="entry name" value="WxxW_domain"/>
</dbReference>
<dbReference type="Pfam" id="PF13330">
    <property type="entry name" value="Mucin2_WxxW"/>
    <property type="match status" value="1"/>
</dbReference>
<dbReference type="GO" id="GO:0005576">
    <property type="term" value="C:extracellular region"/>
    <property type="evidence" value="ECO:0007669"/>
    <property type="project" value="UniProtKB-SubCell"/>
</dbReference>
<reference evidence="7" key="1">
    <citation type="thesis" date="2020" institute="ProQuest LLC" country="789 East Eisenhower Parkway, Ann Arbor, MI, USA">
        <title>Comparative Genomics and Chromosome Evolution.</title>
        <authorList>
            <person name="Mudd A.B."/>
        </authorList>
    </citation>
    <scope>NUCLEOTIDE SEQUENCE</scope>
    <source>
        <strain evidence="7">Female2</strain>
        <tissue evidence="7">Blood</tissue>
    </source>
</reference>